<reference evidence="2 3" key="1">
    <citation type="submission" date="2021-06" db="EMBL/GenBank/DDBJ databases">
        <title>Caerostris extrusa draft genome.</title>
        <authorList>
            <person name="Kono N."/>
            <person name="Arakawa K."/>
        </authorList>
    </citation>
    <scope>NUCLEOTIDE SEQUENCE [LARGE SCALE GENOMIC DNA]</scope>
</reference>
<evidence type="ECO:0000313" key="2">
    <source>
        <dbReference type="EMBL" id="GIY68422.1"/>
    </source>
</evidence>
<feature type="compositionally biased region" description="Pro residues" evidence="1">
    <location>
        <begin position="1"/>
        <end position="11"/>
    </location>
</feature>
<dbReference type="EMBL" id="BPLR01014375">
    <property type="protein sequence ID" value="GIY68422.1"/>
    <property type="molecule type" value="Genomic_DNA"/>
</dbReference>
<accession>A0AAV4VDN9</accession>
<feature type="region of interest" description="Disordered" evidence="1">
    <location>
        <begin position="1"/>
        <end position="24"/>
    </location>
</feature>
<dbReference type="AlphaFoldDB" id="A0AAV4VDN9"/>
<name>A0AAV4VDN9_CAEEX</name>
<evidence type="ECO:0000256" key="1">
    <source>
        <dbReference type="SAM" id="MobiDB-lite"/>
    </source>
</evidence>
<dbReference type="Proteomes" id="UP001054945">
    <property type="component" value="Unassembled WGS sequence"/>
</dbReference>
<proteinExistence type="predicted"/>
<organism evidence="2 3">
    <name type="scientific">Caerostris extrusa</name>
    <name type="common">Bark spider</name>
    <name type="synonym">Caerostris bankana</name>
    <dbReference type="NCBI Taxonomy" id="172846"/>
    <lineage>
        <taxon>Eukaryota</taxon>
        <taxon>Metazoa</taxon>
        <taxon>Ecdysozoa</taxon>
        <taxon>Arthropoda</taxon>
        <taxon>Chelicerata</taxon>
        <taxon>Arachnida</taxon>
        <taxon>Araneae</taxon>
        <taxon>Araneomorphae</taxon>
        <taxon>Entelegynae</taxon>
        <taxon>Araneoidea</taxon>
        <taxon>Araneidae</taxon>
        <taxon>Caerostris</taxon>
    </lineage>
</organism>
<keyword evidence="3" id="KW-1185">Reference proteome</keyword>
<comment type="caution">
    <text evidence="2">The sequence shown here is derived from an EMBL/GenBank/DDBJ whole genome shotgun (WGS) entry which is preliminary data.</text>
</comment>
<evidence type="ECO:0000313" key="3">
    <source>
        <dbReference type="Proteomes" id="UP001054945"/>
    </source>
</evidence>
<protein>
    <submittedName>
        <fullName evidence="2">Uncharacterized protein</fullName>
    </submittedName>
</protein>
<sequence>MRKNQFPPPDVLPGAIRDNDSGISGKEKAVIRPIKATIPPHNPPFFCHEVKCVVPGDRYHAVEQFRKNIVRLLFLLCSKEYVMITCIVF</sequence>
<gene>
    <name evidence="2" type="ORF">CEXT_782001</name>
</gene>